<keyword evidence="4" id="KW-1185">Reference proteome</keyword>
<reference evidence="3 4" key="1">
    <citation type="submission" date="2018-05" db="EMBL/GenBank/DDBJ databases">
        <title>Draft genome sequence of Scytalidium lignicola DSM 105466, a ubiquitous saprotrophic fungus.</title>
        <authorList>
            <person name="Buettner E."/>
            <person name="Gebauer A.M."/>
            <person name="Hofrichter M."/>
            <person name="Liers C."/>
            <person name="Kellner H."/>
        </authorList>
    </citation>
    <scope>NUCLEOTIDE SEQUENCE [LARGE SCALE GENOMIC DNA]</scope>
    <source>
        <strain evidence="3 4">DSM 105466</strain>
    </source>
</reference>
<dbReference type="Pfam" id="PF11034">
    <property type="entry name" value="Grg1"/>
    <property type="match status" value="1"/>
</dbReference>
<dbReference type="PANTHER" id="PTHR38789">
    <property type="entry name" value="REPRESSIBLE PROTEIN GRG1, PUTATIVE (AFU_ORTHOLOGUE AFUA_5G14210)-RELATED"/>
    <property type="match status" value="1"/>
</dbReference>
<accession>A0A3E2H9A2</accession>
<keyword evidence="2" id="KW-0812">Transmembrane</keyword>
<protein>
    <submittedName>
        <fullName evidence="3">Uncharacterized protein</fullName>
    </submittedName>
</protein>
<name>A0A3E2H9A2_SCYLI</name>
<sequence>METVKNAANYVSESVKGGSATASKEVNKNVAKDGDASIGTRATAAKDAASDKVDEFSHNGKADAYKDPLTATSLASSVIQFVSFAHEVCSLIKEYSGNTAAPKEILEQILLVDYKLEALSQIIASNSDRRLSKEEEAVVEQCIKHAQELKTYLIKFKLEECKTSSKKSRWLSRRSFQKTTLAVRVKWGKETLSNFQKRVDQLFDVIQLQGQSRTELSVARAENNTNILRQQLDQMITAQNQISKESADRKKIWCEVFFEDRGFKEDGPFIEFKVSLDEVDDDIGLLLQDIEEEVHSPMIKAVEDFCRDARMVDLKSGRGVAGQRRGAWIDDRCFTHLTRSGYVRKYQNPLSATTLYQLLQIPRFNNGDMPDANRRLIYIENLDPYYILALGYSASFHQISALREAIWTHISFQASMRIKVPATGFTIFQLEFHIPYFVLKTSPSNATMHSNPRRGSRDISSLETNRDTSQEPKNNRLYEAQISFVICGSDNRCWVGYAFADTYFGHNDLKECTFSYDGLHEDPIASDGELDLNLPIWDPREYFLIIVKIRMAQVLKEWELVINTVGNYINTYTNQNKNMLSLDHERLRDGILNAKDILYWTQQAADLLSNLSKVLSETIKVWEEFNSSDGDICYFNNLQPRAQQLIGAIKQTFDTLKSLQNRLHLLEKSCKLSKTLPLRLALVEQCTKVDGLTVQKDEIHKEPVQHHGVITVFTISIFTLAMIIGFLV</sequence>
<dbReference type="OrthoDB" id="10039103at2759"/>
<evidence type="ECO:0000256" key="2">
    <source>
        <dbReference type="SAM" id="Phobius"/>
    </source>
</evidence>
<gene>
    <name evidence="3" type="ORF">B7463_g6595</name>
</gene>
<keyword evidence="2" id="KW-0472">Membrane</keyword>
<evidence type="ECO:0000313" key="3">
    <source>
        <dbReference type="EMBL" id="RFU29722.1"/>
    </source>
</evidence>
<keyword evidence="2" id="KW-1133">Transmembrane helix</keyword>
<dbReference type="Proteomes" id="UP000258309">
    <property type="component" value="Unassembled WGS sequence"/>
</dbReference>
<dbReference type="InterPro" id="IPR020100">
    <property type="entry name" value="Glc-repressible_Grg1"/>
</dbReference>
<dbReference type="PANTHER" id="PTHR38789:SF1">
    <property type="entry name" value="GLUCOSE-REPRESSIBLE GENE PROTEIN-RELATED"/>
    <property type="match status" value="1"/>
</dbReference>
<feature type="region of interest" description="Disordered" evidence="1">
    <location>
        <begin position="14"/>
        <end position="33"/>
    </location>
</feature>
<feature type="non-terminal residue" evidence="3">
    <location>
        <position position="1"/>
    </location>
</feature>
<proteinExistence type="predicted"/>
<organism evidence="3 4">
    <name type="scientific">Scytalidium lignicola</name>
    <name type="common">Hyphomycete</name>
    <dbReference type="NCBI Taxonomy" id="5539"/>
    <lineage>
        <taxon>Eukaryota</taxon>
        <taxon>Fungi</taxon>
        <taxon>Dikarya</taxon>
        <taxon>Ascomycota</taxon>
        <taxon>Pezizomycotina</taxon>
        <taxon>Leotiomycetes</taxon>
        <taxon>Leotiomycetes incertae sedis</taxon>
        <taxon>Scytalidium</taxon>
    </lineage>
</organism>
<feature type="non-terminal residue" evidence="3">
    <location>
        <position position="728"/>
    </location>
</feature>
<feature type="transmembrane region" description="Helical" evidence="2">
    <location>
        <begin position="708"/>
        <end position="727"/>
    </location>
</feature>
<evidence type="ECO:0000256" key="1">
    <source>
        <dbReference type="SAM" id="MobiDB-lite"/>
    </source>
</evidence>
<dbReference type="EMBL" id="NCSJ02000119">
    <property type="protein sequence ID" value="RFU29722.1"/>
    <property type="molecule type" value="Genomic_DNA"/>
</dbReference>
<dbReference type="AlphaFoldDB" id="A0A3E2H9A2"/>
<comment type="caution">
    <text evidence="3">The sequence shown here is derived from an EMBL/GenBank/DDBJ whole genome shotgun (WGS) entry which is preliminary data.</text>
</comment>
<feature type="region of interest" description="Disordered" evidence="1">
    <location>
        <begin position="446"/>
        <end position="472"/>
    </location>
</feature>
<evidence type="ECO:0000313" key="4">
    <source>
        <dbReference type="Proteomes" id="UP000258309"/>
    </source>
</evidence>